<comment type="caution">
    <text evidence="1">The sequence shown here is derived from an EMBL/GenBank/DDBJ whole genome shotgun (WGS) entry which is preliminary data.</text>
</comment>
<keyword evidence="2" id="KW-1185">Reference proteome</keyword>
<evidence type="ECO:0000313" key="1">
    <source>
        <dbReference type="EMBL" id="EFU74304.1"/>
    </source>
</evidence>
<accession>E6LEV3</accession>
<dbReference type="STRING" id="888064.HMPREF9088_0893"/>
<name>E6LEV3_ENTI1</name>
<dbReference type="PATRIC" id="fig|888064.11.peg.1423"/>
<reference evidence="1 2" key="1">
    <citation type="submission" date="2010-12" db="EMBL/GenBank/DDBJ databases">
        <authorList>
            <person name="Muzny D."/>
            <person name="Qin X."/>
            <person name="Deng J."/>
            <person name="Jiang H."/>
            <person name="Liu Y."/>
            <person name="Qu J."/>
            <person name="Song X.-Z."/>
            <person name="Zhang L."/>
            <person name="Thornton R."/>
            <person name="Coyle M."/>
            <person name="Francisco L."/>
            <person name="Jackson L."/>
            <person name="Javaid M."/>
            <person name="Korchina V."/>
            <person name="Kovar C."/>
            <person name="Mata R."/>
            <person name="Mathew T."/>
            <person name="Ngo R."/>
            <person name="Nguyen L."/>
            <person name="Nguyen N."/>
            <person name="Okwuonu G."/>
            <person name="Ongeri F."/>
            <person name="Pham C."/>
            <person name="Simmons D."/>
            <person name="Wilczek-Boney K."/>
            <person name="Hale W."/>
            <person name="Jakkamsetti A."/>
            <person name="Pham P."/>
            <person name="Ruth R."/>
            <person name="San Lucas F."/>
            <person name="Warren J."/>
            <person name="Zhang J."/>
            <person name="Zhao Z."/>
            <person name="Zhou C."/>
            <person name="Zhu D."/>
            <person name="Lee S."/>
            <person name="Bess C."/>
            <person name="Blankenburg K."/>
            <person name="Forbes L."/>
            <person name="Fu Q."/>
            <person name="Gubbala S."/>
            <person name="Hirani K."/>
            <person name="Jayaseelan J.C."/>
            <person name="Lara F."/>
            <person name="Munidasa M."/>
            <person name="Palculict T."/>
            <person name="Patil S."/>
            <person name="Pu L.-L."/>
            <person name="Saada N."/>
            <person name="Tang L."/>
            <person name="Weissenberger G."/>
            <person name="Zhu Y."/>
            <person name="Hemphill L."/>
            <person name="Shang Y."/>
            <person name="Youmans B."/>
            <person name="Ayvaz T."/>
            <person name="Ross M."/>
            <person name="Santibanez J."/>
            <person name="Aqrawi P."/>
            <person name="Gross S."/>
            <person name="Joshi V."/>
            <person name="Fowler G."/>
            <person name="Nazareth L."/>
            <person name="Reid J."/>
            <person name="Worley K."/>
            <person name="Petrosino J."/>
            <person name="Highlander S."/>
            <person name="Gibbs R."/>
        </authorList>
    </citation>
    <scope>NUCLEOTIDE SEQUENCE [LARGE SCALE GENOMIC DNA]</scope>
    <source>
        <strain evidence="2">DSM 15952 / CCUG 50447 / LMG 22039 / TP 1.5</strain>
    </source>
</reference>
<dbReference type="RefSeq" id="WP_007207914.1">
    <property type="nucleotide sequence ID" value="NZ_GL622241.1"/>
</dbReference>
<dbReference type="Pfam" id="PF11311">
    <property type="entry name" value="DUF3114"/>
    <property type="match status" value="1"/>
</dbReference>
<dbReference type="AlphaFoldDB" id="E6LEV3"/>
<dbReference type="HOGENOM" id="CLU_727212_0_0_9"/>
<sequence>MSEGTSPIVGSLAYLQWYRTCCLSEKEKLARMMEQLGAWIDDDGMLQLTGPGKLAELPPHSEWYACLRKSVQRAYKGDLGLNQDELGHKLHLFRSYLDRQNIQYIRRHYSGASDFDKLVAYAAHTKVGIDFSVGANYHNRTMGPFDYPRNMKVLVPKRNTGGWRYNTARMSEFILDSQTGRFVSQWNDLKLKEDGYDANPKAYQVKECGDVANTESFNYGVPHGYHLDRATFSKAHRYLDVNHPPDLHLRRIVCRKWKSEPDFDKGGRYADIVKKGQVDLIAWRQIPLEEKPTVYEAFVRDCQRRRRNAGFGKYWRRQMRPRWLRFWGK</sequence>
<evidence type="ECO:0000313" key="2">
    <source>
        <dbReference type="Proteomes" id="UP000010296"/>
    </source>
</evidence>
<dbReference type="InterPro" id="IPR021462">
    <property type="entry name" value="DUF3114"/>
</dbReference>
<protein>
    <submittedName>
        <fullName evidence="1">Uncharacterized protein</fullName>
    </submittedName>
</protein>
<dbReference type="eggNOG" id="ENOG5032UAI">
    <property type="taxonomic scope" value="Bacteria"/>
</dbReference>
<organism evidence="1 2">
    <name type="scientific">Enterococcus italicus (strain DSM 15952 / CCUG 50447 / LMG 22039 / TP 1.5)</name>
    <dbReference type="NCBI Taxonomy" id="888064"/>
    <lineage>
        <taxon>Bacteria</taxon>
        <taxon>Bacillati</taxon>
        <taxon>Bacillota</taxon>
        <taxon>Bacilli</taxon>
        <taxon>Lactobacillales</taxon>
        <taxon>Enterococcaceae</taxon>
        <taxon>Enterococcus</taxon>
    </lineage>
</organism>
<proteinExistence type="predicted"/>
<dbReference type="Proteomes" id="UP000010296">
    <property type="component" value="Unassembled WGS sequence"/>
</dbReference>
<gene>
    <name evidence="1" type="ORF">HMPREF9088_0893</name>
</gene>
<dbReference type="EMBL" id="AEPV01000033">
    <property type="protein sequence ID" value="EFU74304.1"/>
    <property type="molecule type" value="Genomic_DNA"/>
</dbReference>
<dbReference type="OrthoDB" id="2185727at2"/>